<dbReference type="PROSITE" id="PS01117">
    <property type="entry name" value="HTH_MARR_1"/>
    <property type="match status" value="1"/>
</dbReference>
<dbReference type="PANTHER" id="PTHR33164:SF94">
    <property type="entry name" value="TRANSCRIPTIONAL REGULATORY PROTEIN-RELATED"/>
    <property type="match status" value="1"/>
</dbReference>
<keyword evidence="2" id="KW-0238">DNA-binding</keyword>
<dbReference type="SMART" id="SM00347">
    <property type="entry name" value="HTH_MARR"/>
    <property type="match status" value="1"/>
</dbReference>
<keyword evidence="6" id="KW-1185">Reference proteome</keyword>
<dbReference type="Gene3D" id="1.10.10.10">
    <property type="entry name" value="Winged helix-like DNA-binding domain superfamily/Winged helix DNA-binding domain"/>
    <property type="match status" value="1"/>
</dbReference>
<keyword evidence="1" id="KW-0805">Transcription regulation</keyword>
<dbReference type="PANTHER" id="PTHR33164">
    <property type="entry name" value="TRANSCRIPTIONAL REGULATOR, MARR FAMILY"/>
    <property type="match status" value="1"/>
</dbReference>
<dbReference type="InterPro" id="IPR023187">
    <property type="entry name" value="Tscrpt_reg_MarR-type_CS"/>
</dbReference>
<evidence type="ECO:0000259" key="4">
    <source>
        <dbReference type="PROSITE" id="PS50995"/>
    </source>
</evidence>
<evidence type="ECO:0000256" key="1">
    <source>
        <dbReference type="ARBA" id="ARBA00023015"/>
    </source>
</evidence>
<dbReference type="PRINTS" id="PR00598">
    <property type="entry name" value="HTHMARR"/>
</dbReference>
<keyword evidence="3" id="KW-0804">Transcription</keyword>
<name>A0ABN2E5L0_9ACTN</name>
<organism evidence="5 6">
    <name type="scientific">Kribbella karoonensis</name>
    <dbReference type="NCBI Taxonomy" id="324851"/>
    <lineage>
        <taxon>Bacteria</taxon>
        <taxon>Bacillati</taxon>
        <taxon>Actinomycetota</taxon>
        <taxon>Actinomycetes</taxon>
        <taxon>Propionibacteriales</taxon>
        <taxon>Kribbellaceae</taxon>
        <taxon>Kribbella</taxon>
    </lineage>
</organism>
<reference evidence="5 6" key="1">
    <citation type="journal article" date="2019" name="Int. J. Syst. Evol. Microbiol.">
        <title>The Global Catalogue of Microorganisms (GCM) 10K type strain sequencing project: providing services to taxonomists for standard genome sequencing and annotation.</title>
        <authorList>
            <consortium name="The Broad Institute Genomics Platform"/>
            <consortium name="The Broad Institute Genome Sequencing Center for Infectious Disease"/>
            <person name="Wu L."/>
            <person name="Ma J."/>
        </authorList>
    </citation>
    <scope>NUCLEOTIDE SEQUENCE [LARGE SCALE GENOMIC DNA]</scope>
    <source>
        <strain evidence="5 6">JCM 14304</strain>
    </source>
</reference>
<dbReference type="PROSITE" id="PS50995">
    <property type="entry name" value="HTH_MARR_2"/>
    <property type="match status" value="1"/>
</dbReference>
<feature type="domain" description="HTH marR-type" evidence="4">
    <location>
        <begin position="20"/>
        <end position="154"/>
    </location>
</feature>
<dbReference type="InterPro" id="IPR000835">
    <property type="entry name" value="HTH_MarR-typ"/>
</dbReference>
<dbReference type="InterPro" id="IPR036390">
    <property type="entry name" value="WH_DNA-bd_sf"/>
</dbReference>
<dbReference type="InterPro" id="IPR036388">
    <property type="entry name" value="WH-like_DNA-bd_sf"/>
</dbReference>
<protein>
    <submittedName>
        <fullName evidence="5">MarR family transcriptional regulator</fullName>
    </submittedName>
</protein>
<proteinExistence type="predicted"/>
<dbReference type="Pfam" id="PF01047">
    <property type="entry name" value="MarR"/>
    <property type="match status" value="1"/>
</dbReference>
<dbReference type="InterPro" id="IPR039422">
    <property type="entry name" value="MarR/SlyA-like"/>
</dbReference>
<comment type="caution">
    <text evidence="5">The sequence shown here is derived from an EMBL/GenBank/DDBJ whole genome shotgun (WGS) entry which is preliminary data.</text>
</comment>
<dbReference type="RefSeq" id="WP_344194798.1">
    <property type="nucleotide sequence ID" value="NZ_BAAAND010000008.1"/>
</dbReference>
<dbReference type="SUPFAM" id="SSF46785">
    <property type="entry name" value="Winged helix' DNA-binding domain"/>
    <property type="match status" value="1"/>
</dbReference>
<evidence type="ECO:0000313" key="6">
    <source>
        <dbReference type="Proteomes" id="UP001500190"/>
    </source>
</evidence>
<evidence type="ECO:0000256" key="2">
    <source>
        <dbReference type="ARBA" id="ARBA00023125"/>
    </source>
</evidence>
<gene>
    <name evidence="5" type="ORF">GCM10009742_46890</name>
</gene>
<dbReference type="Proteomes" id="UP001500190">
    <property type="component" value="Unassembled WGS sequence"/>
</dbReference>
<sequence length="171" mass="18417">MTGAGGRAARGSIASTEETVDEVVAAVLTASRVLVGVSARSLAQVEESVTLTQFRTLVVLDGHGPSRLNLLAERLDVTASTALRMVDRLIAAGLVDRRENAQDRREVVIDLTAEGRKLVRKVTRKRQAEIERIVLAMPVGRRRELVRALVAFADAADEPAAVPEAASRLGW</sequence>
<evidence type="ECO:0000256" key="3">
    <source>
        <dbReference type="ARBA" id="ARBA00023163"/>
    </source>
</evidence>
<accession>A0ABN2E5L0</accession>
<evidence type="ECO:0000313" key="5">
    <source>
        <dbReference type="EMBL" id="GAA1594812.1"/>
    </source>
</evidence>
<dbReference type="EMBL" id="BAAAND010000008">
    <property type="protein sequence ID" value="GAA1594812.1"/>
    <property type="molecule type" value="Genomic_DNA"/>
</dbReference>